<dbReference type="InterPro" id="IPR052700">
    <property type="entry name" value="Carb_kinase_PfkB-like"/>
</dbReference>
<accession>A0ABQ0A5A5</accession>
<comment type="similarity">
    <text evidence="1">Belongs to the carbohydrate kinase PfkB family.</text>
</comment>
<comment type="caution">
    <text evidence="5">The sequence shown here is derived from an EMBL/GenBank/DDBJ whole genome shotgun (WGS) entry which is preliminary data.</text>
</comment>
<evidence type="ECO:0000256" key="1">
    <source>
        <dbReference type="ARBA" id="ARBA00010688"/>
    </source>
</evidence>
<dbReference type="RefSeq" id="WP_353301607.1">
    <property type="nucleotide sequence ID" value="NZ_BAABWN010000002.1"/>
</dbReference>
<evidence type="ECO:0000313" key="5">
    <source>
        <dbReference type="EMBL" id="GAA6166755.1"/>
    </source>
</evidence>
<dbReference type="Proteomes" id="UP001465153">
    <property type="component" value="Unassembled WGS sequence"/>
</dbReference>
<keyword evidence="3 5" id="KW-0418">Kinase</keyword>
<dbReference type="PROSITE" id="PS00584">
    <property type="entry name" value="PFKB_KINASES_2"/>
    <property type="match status" value="1"/>
</dbReference>
<dbReference type="InterPro" id="IPR011611">
    <property type="entry name" value="PfkB_dom"/>
</dbReference>
<gene>
    <name evidence="5" type="ORF">NBRC116591_05650</name>
</gene>
<protein>
    <submittedName>
        <fullName evidence="5">Adenosine kinase</fullName>
    </submittedName>
</protein>
<dbReference type="Pfam" id="PF00294">
    <property type="entry name" value="PfkB"/>
    <property type="match status" value="1"/>
</dbReference>
<evidence type="ECO:0000256" key="3">
    <source>
        <dbReference type="ARBA" id="ARBA00022777"/>
    </source>
</evidence>
<organism evidence="5 6">
    <name type="scientific">Sessilibacter corallicola</name>
    <dbReference type="NCBI Taxonomy" id="2904075"/>
    <lineage>
        <taxon>Bacteria</taxon>
        <taxon>Pseudomonadati</taxon>
        <taxon>Pseudomonadota</taxon>
        <taxon>Gammaproteobacteria</taxon>
        <taxon>Cellvibrionales</taxon>
        <taxon>Cellvibrionaceae</taxon>
        <taxon>Sessilibacter</taxon>
    </lineage>
</organism>
<dbReference type="InterPro" id="IPR002173">
    <property type="entry name" value="Carboh/pur_kinase_PfkB_CS"/>
</dbReference>
<evidence type="ECO:0000259" key="4">
    <source>
        <dbReference type="Pfam" id="PF00294"/>
    </source>
</evidence>
<sequence>MSEYDIYGIGNALVDTEIEVTDSDLEAFGIEKGFMTLVDESRQFELMELLKSHLVASRRASGGSACNTIIAASYFGAKTFYSCKLANDENGKFYLNDLERAGVDYLPEFANHEGTSGKCLVMITPDAERTMNTYLGISEKIGEEQLHLPAIGKSQYIYIEGYLSSSDTARAAVAKLREQAKNSNVKTALTFSDPAMVNYFREPLTEMIGDGVDLLFCNEEEALSFTDTSELSDAIEAIKAFTKTFAITRGAEGAIVFDGETLSEIAPNKANPIDTNGAGDLFAGAFLYAISQGHSFVEAGNLASLASATLVEQFGPRLRPEQYADIRSKVLGH</sequence>
<feature type="domain" description="Carbohydrate kinase PfkB" evidence="4">
    <location>
        <begin position="59"/>
        <end position="317"/>
    </location>
</feature>
<dbReference type="CDD" id="cd01168">
    <property type="entry name" value="adenosine_kinase"/>
    <property type="match status" value="1"/>
</dbReference>
<evidence type="ECO:0000256" key="2">
    <source>
        <dbReference type="ARBA" id="ARBA00022679"/>
    </source>
</evidence>
<evidence type="ECO:0000313" key="6">
    <source>
        <dbReference type="Proteomes" id="UP001465153"/>
    </source>
</evidence>
<dbReference type="InterPro" id="IPR029056">
    <property type="entry name" value="Ribokinase-like"/>
</dbReference>
<proteinExistence type="inferred from homology"/>
<reference evidence="5 6" key="1">
    <citation type="submission" date="2024-04" db="EMBL/GenBank/DDBJ databases">
        <title>Draft genome sequence of Sessilibacter corallicola NBRC 116591.</title>
        <authorList>
            <person name="Miyakawa T."/>
            <person name="Kusuya Y."/>
            <person name="Miura T."/>
        </authorList>
    </citation>
    <scope>NUCLEOTIDE SEQUENCE [LARGE SCALE GENOMIC DNA]</scope>
    <source>
        <strain evidence="5 6">KU-00831-HH</strain>
    </source>
</reference>
<dbReference type="Gene3D" id="3.30.1110.10">
    <property type="match status" value="1"/>
</dbReference>
<dbReference type="PANTHER" id="PTHR43320">
    <property type="entry name" value="SUGAR KINASE"/>
    <property type="match status" value="1"/>
</dbReference>
<dbReference type="GO" id="GO:0016301">
    <property type="term" value="F:kinase activity"/>
    <property type="evidence" value="ECO:0007669"/>
    <property type="project" value="UniProtKB-KW"/>
</dbReference>
<keyword evidence="2" id="KW-0808">Transferase</keyword>
<name>A0ABQ0A5A5_9GAMM</name>
<dbReference type="PANTHER" id="PTHR43320:SF3">
    <property type="entry name" value="CARBOHYDRATE KINASE PFKB DOMAIN-CONTAINING PROTEIN"/>
    <property type="match status" value="1"/>
</dbReference>
<dbReference type="EMBL" id="BAABWN010000002">
    <property type="protein sequence ID" value="GAA6166755.1"/>
    <property type="molecule type" value="Genomic_DNA"/>
</dbReference>
<dbReference type="Gene3D" id="3.40.1190.20">
    <property type="match status" value="1"/>
</dbReference>
<dbReference type="SUPFAM" id="SSF53613">
    <property type="entry name" value="Ribokinase-like"/>
    <property type="match status" value="1"/>
</dbReference>
<keyword evidence="6" id="KW-1185">Reference proteome</keyword>